<feature type="transmembrane region" description="Helical" evidence="1">
    <location>
        <begin position="38"/>
        <end position="57"/>
    </location>
</feature>
<keyword evidence="1" id="KW-0812">Transmembrane</keyword>
<dbReference type="EMBL" id="QHHQ01000002">
    <property type="protein sequence ID" value="RAI02308.1"/>
    <property type="molecule type" value="Genomic_DNA"/>
</dbReference>
<keyword evidence="1" id="KW-1133">Transmembrane helix</keyword>
<sequence length="100" mass="10124">MNDGWWLILGLAAGTFGLRLGGYVLGTRLPTGGTWARSFAALPGTLIAALVTVTLLKGGPTEWAAAAVALAVAVTTRSLPLTMAAGIVVVWSLRTAFGGA</sequence>
<evidence type="ECO:0000313" key="2">
    <source>
        <dbReference type="EMBL" id="RAI02308.1"/>
    </source>
</evidence>
<dbReference type="Pfam" id="PF05437">
    <property type="entry name" value="AzlD"/>
    <property type="match status" value="1"/>
</dbReference>
<feature type="transmembrane region" description="Helical" evidence="1">
    <location>
        <begin position="63"/>
        <end position="93"/>
    </location>
</feature>
<protein>
    <submittedName>
        <fullName evidence="2">AzlD domain-containing protein</fullName>
    </submittedName>
</protein>
<dbReference type="AlphaFoldDB" id="A0A8B2NVG4"/>
<name>A0A8B2NVG4_9HYPH</name>
<reference evidence="2 3" key="1">
    <citation type="submission" date="2018-05" db="EMBL/GenBank/DDBJ databases">
        <title>Acuticoccus sediminis sp. nov., isolated from deep-sea sediment of Indian Ocean.</title>
        <authorList>
            <person name="Liu X."/>
            <person name="Lai Q."/>
            <person name="Du Y."/>
            <person name="Sun F."/>
            <person name="Zhang X."/>
            <person name="Wang S."/>
            <person name="Shao Z."/>
        </authorList>
    </citation>
    <scope>NUCLEOTIDE SEQUENCE [LARGE SCALE GENOMIC DNA]</scope>
    <source>
        <strain evidence="2 3">PTG4-2</strain>
    </source>
</reference>
<organism evidence="2 3">
    <name type="scientific">Acuticoccus sediminis</name>
    <dbReference type="NCBI Taxonomy" id="2184697"/>
    <lineage>
        <taxon>Bacteria</taxon>
        <taxon>Pseudomonadati</taxon>
        <taxon>Pseudomonadota</taxon>
        <taxon>Alphaproteobacteria</taxon>
        <taxon>Hyphomicrobiales</taxon>
        <taxon>Amorphaceae</taxon>
        <taxon>Acuticoccus</taxon>
    </lineage>
</organism>
<accession>A0A8B2NVG4</accession>
<dbReference type="OrthoDB" id="7870157at2"/>
<gene>
    <name evidence="2" type="ORF">DLJ53_13160</name>
</gene>
<feature type="transmembrane region" description="Helical" evidence="1">
    <location>
        <begin position="6"/>
        <end position="26"/>
    </location>
</feature>
<comment type="caution">
    <text evidence="2">The sequence shown here is derived from an EMBL/GenBank/DDBJ whole genome shotgun (WGS) entry which is preliminary data.</text>
</comment>
<dbReference type="InterPro" id="IPR008407">
    <property type="entry name" value="Brnchd-chn_aa_trnsp_AzlD"/>
</dbReference>
<evidence type="ECO:0000313" key="3">
    <source>
        <dbReference type="Proteomes" id="UP000249590"/>
    </source>
</evidence>
<dbReference type="Proteomes" id="UP000249590">
    <property type="component" value="Unassembled WGS sequence"/>
</dbReference>
<keyword evidence="3" id="KW-1185">Reference proteome</keyword>
<dbReference type="RefSeq" id="WP_111345815.1">
    <property type="nucleotide sequence ID" value="NZ_JAIWKD010000002.1"/>
</dbReference>
<keyword evidence="1" id="KW-0472">Membrane</keyword>
<evidence type="ECO:0000256" key="1">
    <source>
        <dbReference type="SAM" id="Phobius"/>
    </source>
</evidence>
<proteinExistence type="predicted"/>